<reference evidence="1 2" key="1">
    <citation type="submission" date="2018-02" db="EMBL/GenBank/DDBJ databases">
        <title>Discovery of a pederin family compound in a non-symbiotic bloom-forming cyanobacterium.</title>
        <authorList>
            <person name="Kust A."/>
            <person name="Mares J."/>
            <person name="Jokela J."/>
            <person name="Urajova P."/>
            <person name="Hajek J."/>
            <person name="Saurav K."/>
            <person name="Voracova K."/>
            <person name="Fewer D.P."/>
            <person name="Haapaniemi E."/>
            <person name="Permi P."/>
            <person name="Rehakova K."/>
            <person name="Sivonen K."/>
            <person name="Hrouzek P."/>
        </authorList>
    </citation>
    <scope>NUCLEOTIDE SEQUENCE [LARGE SCALE GENOMIC DNA]</scope>
    <source>
        <strain evidence="1 2">CHARLIE-1</strain>
    </source>
</reference>
<gene>
    <name evidence="1" type="ORF">CUN59_12525</name>
</gene>
<keyword evidence="2" id="KW-1185">Reference proteome</keyword>
<dbReference type="AlphaFoldDB" id="A0A2S6CTE4"/>
<proteinExistence type="predicted"/>
<dbReference type="EMBL" id="PGEM01000083">
    <property type="protein sequence ID" value="PPJ63048.1"/>
    <property type="molecule type" value="Genomic_DNA"/>
</dbReference>
<comment type="caution">
    <text evidence="1">The sequence shown here is derived from an EMBL/GenBank/DDBJ whole genome shotgun (WGS) entry which is preliminary data.</text>
</comment>
<organism evidence="1 2">
    <name type="scientific">Cuspidothrix issatschenkoi CHARLIE-1</name>
    <dbReference type="NCBI Taxonomy" id="2052836"/>
    <lineage>
        <taxon>Bacteria</taxon>
        <taxon>Bacillati</taxon>
        <taxon>Cyanobacteriota</taxon>
        <taxon>Cyanophyceae</taxon>
        <taxon>Nostocales</taxon>
        <taxon>Aphanizomenonaceae</taxon>
        <taxon>Cuspidothrix</taxon>
    </lineage>
</organism>
<name>A0A2S6CTE4_9CYAN</name>
<sequence length="71" mass="8143">MTTTINLTDVTIEYPSADGEPVAETYIHLYATLTTLEVLKQYLQSRHLYVKQVNSDVFCHYMKNGGLNLIY</sequence>
<evidence type="ECO:0000313" key="1">
    <source>
        <dbReference type="EMBL" id="PPJ63048.1"/>
    </source>
</evidence>
<dbReference type="Proteomes" id="UP000239589">
    <property type="component" value="Unassembled WGS sequence"/>
</dbReference>
<evidence type="ECO:0000313" key="2">
    <source>
        <dbReference type="Proteomes" id="UP000239589"/>
    </source>
</evidence>
<protein>
    <submittedName>
        <fullName evidence="1">Uncharacterized protein</fullName>
    </submittedName>
</protein>
<accession>A0A2S6CTE4</accession>